<evidence type="ECO:0000313" key="3">
    <source>
        <dbReference type="EMBL" id="KAI1510610.1"/>
    </source>
</evidence>
<organism evidence="2 4">
    <name type="scientific">Pyrenophora tritici-repentis</name>
    <dbReference type="NCBI Taxonomy" id="45151"/>
    <lineage>
        <taxon>Eukaryota</taxon>
        <taxon>Fungi</taxon>
        <taxon>Dikarya</taxon>
        <taxon>Ascomycota</taxon>
        <taxon>Pezizomycotina</taxon>
        <taxon>Dothideomycetes</taxon>
        <taxon>Pleosporomycetidae</taxon>
        <taxon>Pleosporales</taxon>
        <taxon>Pleosporineae</taxon>
        <taxon>Pleosporaceae</taxon>
        <taxon>Pyrenophora</taxon>
    </lineage>
</organism>
<dbReference type="EMBL" id="NQIK02000004">
    <property type="protein sequence ID" value="KAF7571458.1"/>
    <property type="molecule type" value="Genomic_DNA"/>
</dbReference>
<evidence type="ECO:0000256" key="1">
    <source>
        <dbReference type="SAM" id="MobiDB-lite"/>
    </source>
</evidence>
<evidence type="ECO:0000313" key="4">
    <source>
        <dbReference type="Proteomes" id="UP000245464"/>
    </source>
</evidence>
<feature type="compositionally biased region" description="Basic and acidic residues" evidence="1">
    <location>
        <begin position="1"/>
        <end position="11"/>
    </location>
</feature>
<dbReference type="EMBL" id="NRDI02000016">
    <property type="protein sequence ID" value="KAI1510610.1"/>
    <property type="molecule type" value="Genomic_DNA"/>
</dbReference>
<keyword evidence="5" id="KW-1185">Reference proteome</keyword>
<dbReference type="Proteomes" id="UP000249757">
    <property type="component" value="Unassembled WGS sequence"/>
</dbReference>
<feature type="compositionally biased region" description="Basic and acidic residues" evidence="1">
    <location>
        <begin position="34"/>
        <end position="51"/>
    </location>
</feature>
<reference evidence="5" key="4">
    <citation type="journal article" date="2022" name="Microb. Genom.">
        <title>A global pangenome for the wheat fungal pathogen Pyrenophora tritici-repentis and prediction of effector protein structural homology.</title>
        <authorList>
            <person name="Moolhuijzen P.M."/>
            <person name="See P.T."/>
            <person name="Shi G."/>
            <person name="Powell H.R."/>
            <person name="Cockram J."/>
            <person name="Jorgensen L.N."/>
            <person name="Benslimane H."/>
            <person name="Strelkov S.E."/>
            <person name="Turner J."/>
            <person name="Liu Z."/>
            <person name="Moffat C.S."/>
        </authorList>
    </citation>
    <scope>NUCLEOTIDE SEQUENCE [LARGE SCALE GENOMIC DNA]</scope>
</reference>
<gene>
    <name evidence="3" type="ORF">Ptr86124_010415</name>
    <name evidence="2" type="ORF">PtrM4_089580</name>
</gene>
<feature type="region of interest" description="Disordered" evidence="1">
    <location>
        <begin position="1"/>
        <end position="69"/>
    </location>
</feature>
<reference evidence="2" key="1">
    <citation type="journal article" date="2018" name="BMC Genomics">
        <title>Comparative genomics of the wheat fungal pathogen Pyrenophora tritici-repentis reveals chromosomal variations and genome plasticity.</title>
        <authorList>
            <person name="Moolhuijzen P."/>
            <person name="See P.T."/>
            <person name="Hane J.K."/>
            <person name="Shi G."/>
            <person name="Liu Z."/>
            <person name="Oliver R.P."/>
            <person name="Moffat C.S."/>
        </authorList>
    </citation>
    <scope>NUCLEOTIDE SEQUENCE [LARGE SCALE GENOMIC DNA]</scope>
    <source>
        <strain evidence="2">M4</strain>
    </source>
</reference>
<dbReference type="AlphaFoldDB" id="A0A2W1D9N5"/>
<proteinExistence type="predicted"/>
<name>A0A2W1D9N5_9PLEO</name>
<accession>A0A2W1D9N5</accession>
<sequence>MFVPSHNDDKSNTLQDPTKQPVLNQQTPSSASKSSKDLSDSEADPKGHGSDADDTATTNKPKGRKIKDAGATLVTGALAGLGHLLDAIS</sequence>
<reference evidence="3" key="3">
    <citation type="journal article" date="2022" name="bioRxiv">
        <title>A global pangenome for the wheat fungal pathogen Pyrenophora tritici-repentis and prediction of effector protein structural homology.</title>
        <authorList>
            <person name="Moolhuijzen P."/>
            <person name="See P.T."/>
            <person name="Shi G."/>
            <person name="Powell H.R."/>
            <person name="Cockram J."/>
            <person name="Jorgensen L.N."/>
            <person name="Benslimane H."/>
            <person name="Strelkov S.E."/>
            <person name="Turner J."/>
            <person name="Liu Z."/>
            <person name="Moffat C.S."/>
        </authorList>
    </citation>
    <scope>NUCLEOTIDE SEQUENCE</scope>
    <source>
        <strain evidence="3">86-124</strain>
    </source>
</reference>
<comment type="caution">
    <text evidence="2">The sequence shown here is derived from an EMBL/GenBank/DDBJ whole genome shotgun (WGS) entry which is preliminary data.</text>
</comment>
<reference evidence="3" key="2">
    <citation type="submission" date="2021-05" db="EMBL/GenBank/DDBJ databases">
        <authorList>
            <person name="Moolhuijzen P.M."/>
            <person name="Moffat C.S."/>
        </authorList>
    </citation>
    <scope>NUCLEOTIDE SEQUENCE</scope>
    <source>
        <strain evidence="3">86-124</strain>
    </source>
</reference>
<protein>
    <submittedName>
        <fullName evidence="2">Uncharacterized protein</fullName>
    </submittedName>
</protein>
<feature type="compositionally biased region" description="Polar residues" evidence="1">
    <location>
        <begin position="12"/>
        <end position="28"/>
    </location>
</feature>
<evidence type="ECO:0000313" key="2">
    <source>
        <dbReference type="EMBL" id="KAF7571458.1"/>
    </source>
</evidence>
<dbReference type="Proteomes" id="UP000245464">
    <property type="component" value="Chromosome 4"/>
</dbReference>
<evidence type="ECO:0000313" key="5">
    <source>
        <dbReference type="Proteomes" id="UP000249757"/>
    </source>
</evidence>